<dbReference type="OrthoDB" id="658622at2"/>
<dbReference type="RefSeq" id="WP_119057461.1">
    <property type="nucleotide sequence ID" value="NZ_UNSC01000001.1"/>
</dbReference>
<organism evidence="1 2">
    <name type="scientific">Candidatus Ornithobacterium hominis</name>
    <dbReference type="NCBI Taxonomy" id="2497989"/>
    <lineage>
        <taxon>Bacteria</taxon>
        <taxon>Pseudomonadati</taxon>
        <taxon>Bacteroidota</taxon>
        <taxon>Flavobacteriia</taxon>
        <taxon>Flavobacteriales</taxon>
        <taxon>Weeksellaceae</taxon>
        <taxon>Ornithobacterium</taxon>
    </lineage>
</organism>
<proteinExistence type="predicted"/>
<dbReference type="Gene3D" id="3.30.420.250">
    <property type="match status" value="1"/>
</dbReference>
<gene>
    <name evidence="1" type="ORF">SAMEA104719789_00535</name>
</gene>
<dbReference type="Gene3D" id="3.30.420.260">
    <property type="match status" value="1"/>
</dbReference>
<dbReference type="EMBL" id="UNSC01000001">
    <property type="protein sequence ID" value="SZD71436.1"/>
    <property type="molecule type" value="Genomic_DNA"/>
</dbReference>
<evidence type="ECO:0000313" key="1">
    <source>
        <dbReference type="EMBL" id="SZD71436.1"/>
    </source>
</evidence>
<protein>
    <submittedName>
        <fullName evidence="1">Protein of uncharacterized function (DUF3822)</fullName>
    </submittedName>
</protein>
<dbReference type="AlphaFoldDB" id="A0A383TWS8"/>
<dbReference type="Pfam" id="PF12864">
    <property type="entry name" value="DUF3822"/>
    <property type="match status" value="1"/>
</dbReference>
<dbReference type="CDD" id="cd24013">
    <property type="entry name" value="ASKHA_ATPase_BT3980-like"/>
    <property type="match status" value="1"/>
</dbReference>
<name>A0A383TWS8_9FLAO</name>
<keyword evidence="2" id="KW-1185">Reference proteome</keyword>
<accession>A0A383TWS8</accession>
<dbReference type="Proteomes" id="UP000262142">
    <property type="component" value="Unassembled WGS sequence"/>
</dbReference>
<sequence length="229" mass="27295">MAKELSIFFSKGGFSFFVIKNGDLIYHYKKEYPQNAFELQNDLLNLTQENALYWRQNYDIVKATFNSSQFNLVPTEIYEAHPEPLFWLEFNTEIFELDPIKNINIPEKNMVLIFSYANEVDEVLKHYFESYTVEHSLQNLIKKTTSHHGKRMYAHLFFSSLSLLVMDEELVIFYNIFDVNTKEDFSYYILNAYKNTDLDPTQDTLYCQGDNLEEYLKMLTNFVHHIEFI</sequence>
<dbReference type="InterPro" id="IPR024213">
    <property type="entry name" value="DUF3822"/>
</dbReference>
<evidence type="ECO:0000313" key="2">
    <source>
        <dbReference type="Proteomes" id="UP000262142"/>
    </source>
</evidence>
<reference evidence="1 2" key="1">
    <citation type="submission" date="2018-09" db="EMBL/GenBank/DDBJ databases">
        <authorList>
            <consortium name="Pathogen Informatics"/>
        </authorList>
    </citation>
    <scope>NUCLEOTIDE SEQUENCE [LARGE SCALE GENOMIC DNA]</scope>
    <source>
        <strain evidence="1 2">OH-22767</strain>
    </source>
</reference>